<evidence type="ECO:0000256" key="5">
    <source>
        <dbReference type="ARBA" id="ARBA00022498"/>
    </source>
</evidence>
<proteinExistence type="inferred from homology"/>
<comment type="caution">
    <text evidence="12">The sequence shown here is derived from an EMBL/GenBank/DDBJ whole genome shotgun (WGS) entry which is preliminary data.</text>
</comment>
<evidence type="ECO:0000256" key="8">
    <source>
        <dbReference type="ARBA" id="ARBA00023141"/>
    </source>
</evidence>
<dbReference type="SUPFAM" id="SSF55021">
    <property type="entry name" value="ACT-like"/>
    <property type="match status" value="1"/>
</dbReference>
<dbReference type="AlphaFoldDB" id="A0A8I0ABG8"/>
<gene>
    <name evidence="12" type="ORF">H8S54_06365</name>
</gene>
<dbReference type="EC" id="1.3.1.12" evidence="3"/>
<evidence type="ECO:0000256" key="6">
    <source>
        <dbReference type="ARBA" id="ARBA00023002"/>
    </source>
</evidence>
<dbReference type="PROSITE" id="PS51176">
    <property type="entry name" value="PDH_ADH"/>
    <property type="match status" value="1"/>
</dbReference>
<evidence type="ECO:0000259" key="10">
    <source>
        <dbReference type="PROSITE" id="PS51176"/>
    </source>
</evidence>
<dbReference type="PROSITE" id="PS51671">
    <property type="entry name" value="ACT"/>
    <property type="match status" value="1"/>
</dbReference>
<dbReference type="RefSeq" id="WP_186901128.1">
    <property type="nucleotide sequence ID" value="NZ_JACOOT010000014.1"/>
</dbReference>
<dbReference type="InterPro" id="IPR046826">
    <property type="entry name" value="PDH_N"/>
</dbReference>
<accession>A0A8I0ABG8</accession>
<evidence type="ECO:0000256" key="2">
    <source>
        <dbReference type="ARBA" id="ARBA00007964"/>
    </source>
</evidence>
<feature type="domain" description="ACT" evidence="11">
    <location>
        <begin position="300"/>
        <end position="369"/>
    </location>
</feature>
<sequence>MKTIGFIGLGLIGGSIAKAIRKYHPDYHILAYNRSKEALASALSSGIIDGVCEEMKDPRFGTCDYVFLCAPVEINLECLAYLKEIRQDGCIITDVGSVKGIIHQKVEELGMTDCFIGGHPMAGSEKTGFDHSNERILENAYYILTPGGEVGLEYIGDFTELIRSLGAIPMVLTAEEHDFITAGVSHLPHIIASALVNLVKTLDNDAEYMKTIAAGGFRDITRIASSSPVMWQQICLENHENISNVLDDYIRMLIQIRCSIDNCASDGREADAIYQMFASSRDYRDSIDVVDNGPIRKAYVLYLDIADEAGGIATIATILAMDKISIKNIGIIHNREFEQGVLKIEFYEEDAMERAIALLKKRNYIVYER</sequence>
<evidence type="ECO:0000313" key="13">
    <source>
        <dbReference type="Proteomes" id="UP000652847"/>
    </source>
</evidence>
<protein>
    <recommendedName>
        <fullName evidence="4">Prephenate dehydrogenase</fullName>
        <ecNumber evidence="3">1.3.1.12</ecNumber>
    </recommendedName>
</protein>
<dbReference type="Pfam" id="PF02153">
    <property type="entry name" value="PDH_N"/>
    <property type="match status" value="1"/>
</dbReference>
<dbReference type="InterPro" id="IPR003099">
    <property type="entry name" value="Prephen_DH"/>
</dbReference>
<feature type="domain" description="Prephenate/arogenate dehydrogenase" evidence="10">
    <location>
        <begin position="2"/>
        <end position="295"/>
    </location>
</feature>
<comment type="catalytic activity">
    <reaction evidence="9">
        <text>prephenate + NAD(+) = 3-(4-hydroxyphenyl)pyruvate + CO2 + NADH</text>
        <dbReference type="Rhea" id="RHEA:13869"/>
        <dbReference type="ChEBI" id="CHEBI:16526"/>
        <dbReference type="ChEBI" id="CHEBI:29934"/>
        <dbReference type="ChEBI" id="CHEBI:36242"/>
        <dbReference type="ChEBI" id="CHEBI:57540"/>
        <dbReference type="ChEBI" id="CHEBI:57945"/>
        <dbReference type="EC" id="1.3.1.12"/>
    </reaction>
</comment>
<evidence type="ECO:0000313" key="12">
    <source>
        <dbReference type="EMBL" id="MBC5650741.1"/>
    </source>
</evidence>
<dbReference type="Proteomes" id="UP000652847">
    <property type="component" value="Unassembled WGS sequence"/>
</dbReference>
<dbReference type="GO" id="GO:0070403">
    <property type="term" value="F:NAD+ binding"/>
    <property type="evidence" value="ECO:0007669"/>
    <property type="project" value="InterPro"/>
</dbReference>
<dbReference type="InterPro" id="IPR036291">
    <property type="entry name" value="NAD(P)-bd_dom_sf"/>
</dbReference>
<keyword evidence="5" id="KW-0827">Tyrosine biosynthesis</keyword>
<organism evidence="12 13">
    <name type="scientific">Blautia segnis</name>
    <dbReference type="NCBI Taxonomy" id="2763030"/>
    <lineage>
        <taxon>Bacteria</taxon>
        <taxon>Bacillati</taxon>
        <taxon>Bacillota</taxon>
        <taxon>Clostridia</taxon>
        <taxon>Lachnospirales</taxon>
        <taxon>Lachnospiraceae</taxon>
        <taxon>Blautia</taxon>
    </lineage>
</organism>
<dbReference type="PANTHER" id="PTHR21363:SF0">
    <property type="entry name" value="PREPHENATE DEHYDROGENASE [NADP(+)]"/>
    <property type="match status" value="1"/>
</dbReference>
<keyword evidence="8" id="KW-0057">Aromatic amino acid biosynthesis</keyword>
<dbReference type="PANTHER" id="PTHR21363">
    <property type="entry name" value="PREPHENATE DEHYDROGENASE"/>
    <property type="match status" value="1"/>
</dbReference>
<dbReference type="UniPathway" id="UPA00122">
    <property type="reaction ID" value="UER00961"/>
</dbReference>
<dbReference type="GO" id="GO:0006571">
    <property type="term" value="P:tyrosine biosynthetic process"/>
    <property type="evidence" value="ECO:0007669"/>
    <property type="project" value="UniProtKB-UniPathway"/>
</dbReference>
<comment type="similarity">
    <text evidence="2">Belongs to the prephenate/arogenate dehydrogenase family.</text>
</comment>
<dbReference type="FunFam" id="3.40.50.720:FF:000208">
    <property type="entry name" value="Prephenate dehydrogenase"/>
    <property type="match status" value="1"/>
</dbReference>
<dbReference type="InterPro" id="IPR008927">
    <property type="entry name" value="6-PGluconate_DH-like_C_sf"/>
</dbReference>
<evidence type="ECO:0000256" key="9">
    <source>
        <dbReference type="ARBA" id="ARBA00049260"/>
    </source>
</evidence>
<keyword evidence="8" id="KW-0028">Amino-acid biosynthesis</keyword>
<name>A0A8I0ABG8_9FIRM</name>
<dbReference type="SUPFAM" id="SSF48179">
    <property type="entry name" value="6-phosphogluconate dehydrogenase C-terminal domain-like"/>
    <property type="match status" value="1"/>
</dbReference>
<dbReference type="InterPro" id="IPR050812">
    <property type="entry name" value="Preph/Arog_dehydrog"/>
</dbReference>
<evidence type="ECO:0000256" key="4">
    <source>
        <dbReference type="ARBA" id="ARBA00016891"/>
    </source>
</evidence>
<dbReference type="InterPro" id="IPR002912">
    <property type="entry name" value="ACT_dom"/>
</dbReference>
<dbReference type="InterPro" id="IPR045865">
    <property type="entry name" value="ACT-like_dom_sf"/>
</dbReference>
<comment type="pathway">
    <text evidence="1">Amino-acid biosynthesis; L-tyrosine biosynthesis; (4-hydroxyphenyl)pyruvate from prephenate (NAD(+) route): step 1/1.</text>
</comment>
<dbReference type="Gene3D" id="3.40.50.720">
    <property type="entry name" value="NAD(P)-binding Rossmann-like Domain"/>
    <property type="match status" value="1"/>
</dbReference>
<keyword evidence="6" id="KW-0560">Oxidoreductase</keyword>
<dbReference type="SUPFAM" id="SSF51735">
    <property type="entry name" value="NAD(P)-binding Rossmann-fold domains"/>
    <property type="match status" value="1"/>
</dbReference>
<dbReference type="GO" id="GO:0004665">
    <property type="term" value="F:prephenate dehydrogenase (NADP+) activity"/>
    <property type="evidence" value="ECO:0007669"/>
    <property type="project" value="InterPro"/>
</dbReference>
<dbReference type="GO" id="GO:0008977">
    <property type="term" value="F:prephenate dehydrogenase (NAD+) activity"/>
    <property type="evidence" value="ECO:0007669"/>
    <property type="project" value="UniProtKB-EC"/>
</dbReference>
<dbReference type="Pfam" id="PF20463">
    <property type="entry name" value="PDH_C"/>
    <property type="match status" value="1"/>
</dbReference>
<reference evidence="12 13" key="1">
    <citation type="submission" date="2020-08" db="EMBL/GenBank/DDBJ databases">
        <title>Genome public.</title>
        <authorList>
            <person name="Liu C."/>
            <person name="Sun Q."/>
        </authorList>
    </citation>
    <scope>NUCLEOTIDE SEQUENCE [LARGE SCALE GENOMIC DNA]</scope>
    <source>
        <strain evidence="12 13">BX17</strain>
    </source>
</reference>
<evidence type="ECO:0000256" key="3">
    <source>
        <dbReference type="ARBA" id="ARBA00012068"/>
    </source>
</evidence>
<evidence type="ECO:0000256" key="7">
    <source>
        <dbReference type="ARBA" id="ARBA00023027"/>
    </source>
</evidence>
<dbReference type="Gene3D" id="1.10.3660.10">
    <property type="entry name" value="6-phosphogluconate dehydrogenase C-terminal like domain"/>
    <property type="match status" value="1"/>
</dbReference>
<evidence type="ECO:0000256" key="1">
    <source>
        <dbReference type="ARBA" id="ARBA00005067"/>
    </source>
</evidence>
<evidence type="ECO:0000259" key="11">
    <source>
        <dbReference type="PROSITE" id="PS51671"/>
    </source>
</evidence>
<keyword evidence="13" id="KW-1185">Reference proteome</keyword>
<dbReference type="InterPro" id="IPR046825">
    <property type="entry name" value="PDH_C"/>
</dbReference>
<dbReference type="EMBL" id="JACOOT010000014">
    <property type="protein sequence ID" value="MBC5650741.1"/>
    <property type="molecule type" value="Genomic_DNA"/>
</dbReference>
<keyword evidence="7" id="KW-0520">NAD</keyword>